<dbReference type="InterPro" id="IPR045584">
    <property type="entry name" value="Pilin-like"/>
</dbReference>
<dbReference type="EMBL" id="VBRY01000006">
    <property type="protein sequence ID" value="TLS67345.1"/>
    <property type="molecule type" value="Genomic_DNA"/>
</dbReference>
<dbReference type="RefSeq" id="WP_138239261.1">
    <property type="nucleotide sequence ID" value="NZ_VBRY01000006.1"/>
</dbReference>
<dbReference type="OrthoDB" id="5298307at2"/>
<keyword evidence="2" id="KW-1185">Reference proteome</keyword>
<organism evidence="1 2">
    <name type="scientific">Mariprofundus erugo</name>
    <dbReference type="NCBI Taxonomy" id="2528639"/>
    <lineage>
        <taxon>Bacteria</taxon>
        <taxon>Pseudomonadati</taxon>
        <taxon>Pseudomonadota</taxon>
        <taxon>Candidatius Mariprofundia</taxon>
        <taxon>Mariprofundales</taxon>
        <taxon>Mariprofundaceae</taxon>
        <taxon>Mariprofundus</taxon>
    </lineage>
</organism>
<dbReference type="Proteomes" id="UP000306585">
    <property type="component" value="Unassembled WGS sequence"/>
</dbReference>
<name>A0A5R9GQM6_9PROT</name>
<comment type="caution">
    <text evidence="1">The sequence shown here is derived from an EMBL/GenBank/DDBJ whole genome shotgun (WGS) entry which is preliminary data.</text>
</comment>
<evidence type="ECO:0000313" key="1">
    <source>
        <dbReference type="EMBL" id="TLS67345.1"/>
    </source>
</evidence>
<dbReference type="InterPro" id="IPR012902">
    <property type="entry name" value="N_methyl_site"/>
</dbReference>
<accession>A0A5R9GQM6</accession>
<proteinExistence type="predicted"/>
<reference evidence="1 2" key="1">
    <citation type="journal article" date="2019" name="Appl. Environ. Microbiol.">
        <title>Environmental Evidence and Genomic Insight of Iron-oxidizing Bacteria Preference Towards More Corrosion Resistant Stainless Steel at Higher Salinities.</title>
        <authorList>
            <person name="Garrison C.E."/>
            <person name="Price K.A."/>
            <person name="Field E.K."/>
        </authorList>
    </citation>
    <scope>NUCLEOTIDE SEQUENCE [LARGE SCALE GENOMIC DNA]</scope>
    <source>
        <strain evidence="1 2">P3</strain>
    </source>
</reference>
<sequence>MRHKQQGFSMIEMMTVLVIIGILSAIAVPLMHGYQVRAKNTQSVSDVYHLYLFENQFYDEHHEYVPIAPADKQASGLLSKNVTLADGSVVLFEIRNLTADVQVAVNTDNTHQTLVIGGLAAGSDTIIAFDPDAQDGYHAITLSGSFASSSIPNSTSGNDLSSYPVFHQ</sequence>
<dbReference type="AlphaFoldDB" id="A0A5R9GQM6"/>
<evidence type="ECO:0000313" key="2">
    <source>
        <dbReference type="Proteomes" id="UP000306585"/>
    </source>
</evidence>
<protein>
    <submittedName>
        <fullName evidence="1">Prepilin-type N-terminal cleavage/methylation domain-containing protein</fullName>
    </submittedName>
</protein>
<dbReference type="NCBIfam" id="TIGR02532">
    <property type="entry name" value="IV_pilin_GFxxxE"/>
    <property type="match status" value="1"/>
</dbReference>
<dbReference type="Pfam" id="PF07963">
    <property type="entry name" value="N_methyl"/>
    <property type="match status" value="1"/>
</dbReference>
<gene>
    <name evidence="1" type="ORF">FEF65_07925</name>
</gene>
<dbReference type="SUPFAM" id="SSF54523">
    <property type="entry name" value="Pili subunits"/>
    <property type="match status" value="1"/>
</dbReference>
<dbReference type="Gene3D" id="3.30.700.10">
    <property type="entry name" value="Glycoprotein, Type 4 Pilin"/>
    <property type="match status" value="1"/>
</dbReference>